<dbReference type="Proteomes" id="UP000231279">
    <property type="component" value="Unassembled WGS sequence"/>
</dbReference>
<proteinExistence type="predicted"/>
<protein>
    <submittedName>
        <fullName evidence="1">Uncharacterized protein</fullName>
    </submittedName>
</protein>
<comment type="caution">
    <text evidence="1">The sequence shown here is derived from an EMBL/GenBank/DDBJ whole genome shotgun (WGS) entry which is preliminary data.</text>
</comment>
<organism evidence="1 2">
    <name type="scientific">Handroanthus impetiginosus</name>
    <dbReference type="NCBI Taxonomy" id="429701"/>
    <lineage>
        <taxon>Eukaryota</taxon>
        <taxon>Viridiplantae</taxon>
        <taxon>Streptophyta</taxon>
        <taxon>Embryophyta</taxon>
        <taxon>Tracheophyta</taxon>
        <taxon>Spermatophyta</taxon>
        <taxon>Magnoliopsida</taxon>
        <taxon>eudicotyledons</taxon>
        <taxon>Gunneridae</taxon>
        <taxon>Pentapetalae</taxon>
        <taxon>asterids</taxon>
        <taxon>lamiids</taxon>
        <taxon>Lamiales</taxon>
        <taxon>Bignoniaceae</taxon>
        <taxon>Crescentiina</taxon>
        <taxon>Tabebuia alliance</taxon>
        <taxon>Handroanthus</taxon>
    </lineage>
</organism>
<dbReference type="AlphaFoldDB" id="A0A2G9G4S4"/>
<accession>A0A2G9G4S4</accession>
<evidence type="ECO:0000313" key="1">
    <source>
        <dbReference type="EMBL" id="PIN00316.1"/>
    </source>
</evidence>
<name>A0A2G9G4S4_9LAMI</name>
<keyword evidence="2" id="KW-1185">Reference proteome</keyword>
<evidence type="ECO:0000313" key="2">
    <source>
        <dbReference type="Proteomes" id="UP000231279"/>
    </source>
</evidence>
<gene>
    <name evidence="1" type="ORF">CDL12_27181</name>
</gene>
<dbReference type="EMBL" id="NKXS01007043">
    <property type="protein sequence ID" value="PIN00316.1"/>
    <property type="molecule type" value="Genomic_DNA"/>
</dbReference>
<reference evidence="2" key="1">
    <citation type="journal article" date="2018" name="Gigascience">
        <title>Genome assembly of the Pink Ipe (Handroanthus impetiginosus, Bignoniaceae), a highly valued, ecologically keystone Neotropical timber forest tree.</title>
        <authorList>
            <person name="Silva-Junior O.B."/>
            <person name="Grattapaglia D."/>
            <person name="Novaes E."/>
            <person name="Collevatti R.G."/>
        </authorList>
    </citation>
    <scope>NUCLEOTIDE SEQUENCE [LARGE SCALE GENOMIC DNA]</scope>
    <source>
        <strain evidence="2">cv. UFG-1</strain>
    </source>
</reference>
<sequence length="92" mass="9926">MLSPYISVQFASLISTTPISCALSLPKISTQLLHNGCGLPLNLEATGFISIDFVIFMYYIQTNSEFATIMFVAGSMLAPAPPLDPKMPNIKA</sequence>